<organism evidence="2 3">
    <name type="scientific">Oculimacula yallundae</name>
    <dbReference type="NCBI Taxonomy" id="86028"/>
    <lineage>
        <taxon>Eukaryota</taxon>
        <taxon>Fungi</taxon>
        <taxon>Dikarya</taxon>
        <taxon>Ascomycota</taxon>
        <taxon>Pezizomycotina</taxon>
        <taxon>Leotiomycetes</taxon>
        <taxon>Helotiales</taxon>
        <taxon>Ploettnerulaceae</taxon>
        <taxon>Oculimacula</taxon>
    </lineage>
</organism>
<feature type="chain" id="PRO_5046774764" evidence="1">
    <location>
        <begin position="19"/>
        <end position="480"/>
    </location>
</feature>
<name>A0ABR4CIX2_9HELO</name>
<feature type="signal peptide" evidence="1">
    <location>
        <begin position="1"/>
        <end position="18"/>
    </location>
</feature>
<evidence type="ECO:0000313" key="3">
    <source>
        <dbReference type="Proteomes" id="UP001595075"/>
    </source>
</evidence>
<evidence type="ECO:0000256" key="1">
    <source>
        <dbReference type="SAM" id="SignalP"/>
    </source>
</evidence>
<gene>
    <name evidence="2" type="ORF">VTL71DRAFT_15519</name>
</gene>
<dbReference type="EMBL" id="JAZHXI010000008">
    <property type="protein sequence ID" value="KAL2069181.1"/>
    <property type="molecule type" value="Genomic_DNA"/>
</dbReference>
<evidence type="ECO:0000313" key="2">
    <source>
        <dbReference type="EMBL" id="KAL2069181.1"/>
    </source>
</evidence>
<keyword evidence="3" id="KW-1185">Reference proteome</keyword>
<proteinExistence type="predicted"/>
<dbReference type="Proteomes" id="UP001595075">
    <property type="component" value="Unassembled WGS sequence"/>
</dbReference>
<protein>
    <submittedName>
        <fullName evidence="2">Uncharacterized protein</fullName>
    </submittedName>
</protein>
<reference evidence="2 3" key="1">
    <citation type="journal article" date="2024" name="Commun. Biol.">
        <title>Comparative genomic analysis of thermophilic fungi reveals convergent evolutionary adaptations and gene losses.</title>
        <authorList>
            <person name="Steindorff A.S."/>
            <person name="Aguilar-Pontes M.V."/>
            <person name="Robinson A.J."/>
            <person name="Andreopoulos B."/>
            <person name="LaButti K."/>
            <person name="Kuo A."/>
            <person name="Mondo S."/>
            <person name="Riley R."/>
            <person name="Otillar R."/>
            <person name="Haridas S."/>
            <person name="Lipzen A."/>
            <person name="Grimwood J."/>
            <person name="Schmutz J."/>
            <person name="Clum A."/>
            <person name="Reid I.D."/>
            <person name="Moisan M.C."/>
            <person name="Butler G."/>
            <person name="Nguyen T.T.M."/>
            <person name="Dewar K."/>
            <person name="Conant G."/>
            <person name="Drula E."/>
            <person name="Henrissat B."/>
            <person name="Hansel C."/>
            <person name="Singer S."/>
            <person name="Hutchinson M.I."/>
            <person name="de Vries R.P."/>
            <person name="Natvig D.O."/>
            <person name="Powell A.J."/>
            <person name="Tsang A."/>
            <person name="Grigoriev I.V."/>
        </authorList>
    </citation>
    <scope>NUCLEOTIDE SEQUENCE [LARGE SCALE GENOMIC DNA]</scope>
    <source>
        <strain evidence="2 3">CBS 494.80</strain>
    </source>
</reference>
<sequence>MLLKYVFALTASALCASAAGNAPQCNADNCLRAVQASAFPTRPGTADCSSYFRTTVTPATLTVTTTLSLTRSTGITLLTSTTTTATSLKTSTQTASSTTKTTAIVTETILSTSTIVQSTSETVTDVATVTSTSTVTVTVPGGAQNDKRSGFLNINPPLSVIQKRQQTARPTGIPTYASACSGSVRYSSACSCIGVRGTTITAATPTFIVTVSNTNFQTSTKLATSTFISQTTVTVVRTETTTLIVPTTFTTQTTLVIETSTTQTNVVTDSKTSTELTTTTTTTTAAAVPTIFRVRLLNPAGTFVGYIGNGYNAFGERGRTQDVQNALQIIPDLTAGSTTGTQRQLLTQNSAAYTDLIRLGFVNGFANNGHNMGPGTYNYAYGCGTISSPPGPSISGDNTFTRSTSISQTLEASVWNVNLNTLMLSPVWINDDGSAPTIYALLYQPTTDNGILVITGDKTAFRNQFGSDDIELTFQLEAVV</sequence>
<keyword evidence="1" id="KW-0732">Signal</keyword>
<accession>A0ABR4CIX2</accession>
<comment type="caution">
    <text evidence="2">The sequence shown here is derived from an EMBL/GenBank/DDBJ whole genome shotgun (WGS) entry which is preliminary data.</text>
</comment>